<sequence length="324" mass="36978">MRTIEELQEIAISIIEKESFLSSPNNLYEPIEYAMHQGGKRIRPLLALMAADLFSGDIEKAKPAAIAIEVLHNFTLLHDDIMDKSPLRRGMPTVYNKYDTNTAILSGDTMFAKAFTYLLKADKTQIHDLVETFTNASIEVCEGQAMDMCFEERDDVKIEEYIEMIRLKTGVLLASALKLGAITALANKKDMDYIYDFGLNIGIAFQLQDDILDCWSNLEDFGKVTGTDIADNKKTFLYLKSLELASNDDKEVLTKYFSSTNFDRKEKEEAIKAIYHKLNLKQIAQELMQDYNNKAMESLDKIGVESQRKQNLIHFANKLMHRNK</sequence>
<dbReference type="InterPro" id="IPR033749">
    <property type="entry name" value="Polyprenyl_synt_CS"/>
</dbReference>
<organism evidence="6">
    <name type="scientific">bioreactor metagenome</name>
    <dbReference type="NCBI Taxonomy" id="1076179"/>
    <lineage>
        <taxon>unclassified sequences</taxon>
        <taxon>metagenomes</taxon>
        <taxon>ecological metagenomes</taxon>
    </lineage>
</organism>
<dbReference type="PROSITE" id="PS00723">
    <property type="entry name" value="POLYPRENYL_SYNTHASE_1"/>
    <property type="match status" value="1"/>
</dbReference>
<keyword evidence="5" id="KW-0460">Magnesium</keyword>
<dbReference type="CDD" id="cd00685">
    <property type="entry name" value="Trans_IPPS_HT"/>
    <property type="match status" value="1"/>
</dbReference>
<comment type="similarity">
    <text evidence="2">Belongs to the FPP/GGPP synthase family.</text>
</comment>
<name>A0A644TTD1_9ZZZZ</name>
<evidence type="ECO:0000256" key="5">
    <source>
        <dbReference type="ARBA" id="ARBA00022842"/>
    </source>
</evidence>
<dbReference type="GO" id="GO:0008299">
    <property type="term" value="P:isoprenoid biosynthetic process"/>
    <property type="evidence" value="ECO:0007669"/>
    <property type="project" value="InterPro"/>
</dbReference>
<evidence type="ECO:0000256" key="2">
    <source>
        <dbReference type="ARBA" id="ARBA00006706"/>
    </source>
</evidence>
<evidence type="ECO:0000256" key="3">
    <source>
        <dbReference type="ARBA" id="ARBA00022679"/>
    </source>
</evidence>
<dbReference type="EMBL" id="VSSQ01000051">
    <property type="protein sequence ID" value="MPL70214.1"/>
    <property type="molecule type" value="Genomic_DNA"/>
</dbReference>
<evidence type="ECO:0000256" key="4">
    <source>
        <dbReference type="ARBA" id="ARBA00022723"/>
    </source>
</evidence>
<proteinExistence type="inferred from homology"/>
<reference evidence="6" key="1">
    <citation type="submission" date="2019-08" db="EMBL/GenBank/DDBJ databases">
        <authorList>
            <person name="Kucharzyk K."/>
            <person name="Murdoch R.W."/>
            <person name="Higgins S."/>
            <person name="Loffler F."/>
        </authorList>
    </citation>
    <scope>NUCLEOTIDE SEQUENCE</scope>
</reference>
<comment type="caution">
    <text evidence="6">The sequence shown here is derived from an EMBL/GenBank/DDBJ whole genome shotgun (WGS) entry which is preliminary data.</text>
</comment>
<comment type="cofactor">
    <cofactor evidence="1">
        <name>Mg(2+)</name>
        <dbReference type="ChEBI" id="CHEBI:18420"/>
    </cofactor>
</comment>
<dbReference type="SFLD" id="SFLDS00005">
    <property type="entry name" value="Isoprenoid_Synthase_Type_I"/>
    <property type="match status" value="1"/>
</dbReference>
<dbReference type="PROSITE" id="PS00444">
    <property type="entry name" value="POLYPRENYL_SYNTHASE_2"/>
    <property type="match status" value="1"/>
</dbReference>
<dbReference type="Gene3D" id="1.10.600.10">
    <property type="entry name" value="Farnesyl Diphosphate Synthase"/>
    <property type="match status" value="1"/>
</dbReference>
<dbReference type="InterPro" id="IPR000092">
    <property type="entry name" value="Polyprenyl_synt"/>
</dbReference>
<dbReference type="GO" id="GO:0004337">
    <property type="term" value="F:(2E,6E)-farnesyl diphosphate synthase activity"/>
    <property type="evidence" value="ECO:0007669"/>
    <property type="project" value="UniProtKB-EC"/>
</dbReference>
<dbReference type="GO" id="GO:0046872">
    <property type="term" value="F:metal ion binding"/>
    <property type="evidence" value="ECO:0007669"/>
    <property type="project" value="UniProtKB-KW"/>
</dbReference>
<dbReference type="Pfam" id="PF00348">
    <property type="entry name" value="polyprenyl_synt"/>
    <property type="match status" value="1"/>
</dbReference>
<dbReference type="AlphaFoldDB" id="A0A644TTD1"/>
<evidence type="ECO:0000256" key="1">
    <source>
        <dbReference type="ARBA" id="ARBA00001946"/>
    </source>
</evidence>
<dbReference type="SFLD" id="SFLDG01017">
    <property type="entry name" value="Polyprenyl_Transferase_Like"/>
    <property type="match status" value="1"/>
</dbReference>
<gene>
    <name evidence="6" type="ORF">SDC9_15969</name>
</gene>
<evidence type="ECO:0000313" key="6">
    <source>
        <dbReference type="EMBL" id="MPL70214.1"/>
    </source>
</evidence>
<dbReference type="EC" id="2.5.1.10" evidence="6"/>
<keyword evidence="4" id="KW-0479">Metal-binding</keyword>
<dbReference type="PANTHER" id="PTHR12001">
    <property type="entry name" value="GERANYLGERANYL PYROPHOSPHATE SYNTHASE"/>
    <property type="match status" value="1"/>
</dbReference>
<dbReference type="SUPFAM" id="SSF48576">
    <property type="entry name" value="Terpenoid synthases"/>
    <property type="match status" value="1"/>
</dbReference>
<dbReference type="InterPro" id="IPR008949">
    <property type="entry name" value="Isoprenoid_synthase_dom_sf"/>
</dbReference>
<dbReference type="PANTHER" id="PTHR12001:SF85">
    <property type="entry name" value="SHORT CHAIN ISOPRENYL DIPHOSPHATE SYNTHASE"/>
    <property type="match status" value="1"/>
</dbReference>
<keyword evidence="3 6" id="KW-0808">Transferase</keyword>
<accession>A0A644TTD1</accession>
<protein>
    <submittedName>
        <fullName evidence="6">(2E,6E)-farnesyl diphosphate synthase</fullName>
        <ecNumber evidence="6">2.5.1.10</ecNumber>
    </submittedName>
</protein>